<proteinExistence type="predicted"/>
<accession>A0A327S7G0</accession>
<organism evidence="1 2">
    <name type="scientific">Pedobacter cryoconitis</name>
    <dbReference type="NCBI Taxonomy" id="188932"/>
    <lineage>
        <taxon>Bacteria</taxon>
        <taxon>Pseudomonadati</taxon>
        <taxon>Bacteroidota</taxon>
        <taxon>Sphingobacteriia</taxon>
        <taxon>Sphingobacteriales</taxon>
        <taxon>Sphingobacteriaceae</taxon>
        <taxon>Pedobacter</taxon>
    </lineage>
</organism>
<dbReference type="Gene3D" id="1.10.10.60">
    <property type="entry name" value="Homeodomain-like"/>
    <property type="match status" value="1"/>
</dbReference>
<feature type="non-terminal residue" evidence="1">
    <location>
        <position position="84"/>
    </location>
</feature>
<gene>
    <name evidence="1" type="ORF">LY11_04166</name>
</gene>
<evidence type="ECO:0000313" key="2">
    <source>
        <dbReference type="Proteomes" id="UP000249754"/>
    </source>
</evidence>
<dbReference type="OrthoDB" id="3193769at2"/>
<dbReference type="Pfam" id="PF13384">
    <property type="entry name" value="HTH_23"/>
    <property type="match status" value="1"/>
</dbReference>
<keyword evidence="1" id="KW-0238">DNA-binding</keyword>
<evidence type="ECO:0000313" key="1">
    <source>
        <dbReference type="EMBL" id="RAJ24979.1"/>
    </source>
</evidence>
<dbReference type="Proteomes" id="UP000249754">
    <property type="component" value="Unassembled WGS sequence"/>
</dbReference>
<dbReference type="EMBL" id="QLLR01000028">
    <property type="protein sequence ID" value="RAJ24979.1"/>
    <property type="molecule type" value="Genomic_DNA"/>
</dbReference>
<name>A0A327S7G0_9SPHI</name>
<dbReference type="AlphaFoldDB" id="A0A327S7G0"/>
<dbReference type="SUPFAM" id="SSF46689">
    <property type="entry name" value="Homeodomain-like"/>
    <property type="match status" value="1"/>
</dbReference>
<protein>
    <submittedName>
        <fullName evidence="1">Homeodomain-like domain-containing protein</fullName>
    </submittedName>
</protein>
<dbReference type="InterPro" id="IPR009057">
    <property type="entry name" value="Homeodomain-like_sf"/>
</dbReference>
<comment type="caution">
    <text evidence="1">The sequence shown here is derived from an EMBL/GenBank/DDBJ whole genome shotgun (WGS) entry which is preliminary data.</text>
</comment>
<dbReference type="GO" id="GO:0003677">
    <property type="term" value="F:DNA binding"/>
    <property type="evidence" value="ECO:0007669"/>
    <property type="project" value="UniProtKB-KW"/>
</dbReference>
<sequence>MLEVETNHKIILLYYREGLSQRKIAKQLHIHRRTVRERLAEYELFKSSPLSDQDKPSSLLNQYLRTGSVYNSANRSKRRLNDEV</sequence>
<reference evidence="1 2" key="1">
    <citation type="submission" date="2018-06" db="EMBL/GenBank/DDBJ databases">
        <title>Genomic Encyclopedia of Archaeal and Bacterial Type Strains, Phase II (KMG-II): from individual species to whole genera.</title>
        <authorList>
            <person name="Goeker M."/>
        </authorList>
    </citation>
    <scope>NUCLEOTIDE SEQUENCE [LARGE SCALE GENOMIC DNA]</scope>
    <source>
        <strain evidence="1 2">DSM 14825</strain>
    </source>
</reference>
<keyword evidence="1" id="KW-0371">Homeobox</keyword>